<dbReference type="InterPro" id="IPR036922">
    <property type="entry name" value="Rieske_2Fe-2S_sf"/>
</dbReference>
<evidence type="ECO:0000259" key="5">
    <source>
        <dbReference type="PROSITE" id="PS51296"/>
    </source>
</evidence>
<evidence type="ECO:0000256" key="1">
    <source>
        <dbReference type="ARBA" id="ARBA00022714"/>
    </source>
</evidence>
<keyword evidence="3" id="KW-0408">Iron</keyword>
<dbReference type="RefSeq" id="WP_109532909.1">
    <property type="nucleotide sequence ID" value="NZ_QEYD01000004.1"/>
</dbReference>
<dbReference type="CDD" id="cd03467">
    <property type="entry name" value="Rieske"/>
    <property type="match status" value="1"/>
</dbReference>
<feature type="domain" description="Rieske" evidence="5">
    <location>
        <begin position="4"/>
        <end position="115"/>
    </location>
</feature>
<gene>
    <name evidence="6" type="ORF">C4N9_08655</name>
</gene>
<dbReference type="GO" id="GO:0046872">
    <property type="term" value="F:metal ion binding"/>
    <property type="evidence" value="ECO:0007669"/>
    <property type="project" value="UniProtKB-KW"/>
</dbReference>
<protein>
    <submittedName>
        <fullName evidence="6">2Fe-2S ferredoxin</fullName>
    </submittedName>
</protein>
<dbReference type="Pfam" id="PF00355">
    <property type="entry name" value="Rieske"/>
    <property type="match status" value="1"/>
</dbReference>
<evidence type="ECO:0000256" key="2">
    <source>
        <dbReference type="ARBA" id="ARBA00022723"/>
    </source>
</evidence>
<name>A0A2U2CD40_9RHOB</name>
<dbReference type="EMBL" id="QEYD01000004">
    <property type="protein sequence ID" value="PWE29797.1"/>
    <property type="molecule type" value="Genomic_DNA"/>
</dbReference>
<dbReference type="Gene3D" id="2.102.10.10">
    <property type="entry name" value="Rieske [2Fe-2S] iron-sulphur domain"/>
    <property type="match status" value="1"/>
</dbReference>
<dbReference type="PROSITE" id="PS51296">
    <property type="entry name" value="RIESKE"/>
    <property type="match status" value="1"/>
</dbReference>
<reference evidence="6 7" key="1">
    <citation type="submission" date="2018-05" db="EMBL/GenBank/DDBJ databases">
        <title>Pararhodobacter marina sp. nov., isolated from deep-sea water of the Indian Ocean.</title>
        <authorList>
            <person name="Lai Q.Sr."/>
            <person name="Liu X."/>
            <person name="Shao Z."/>
        </authorList>
    </citation>
    <scope>NUCLEOTIDE SEQUENCE [LARGE SCALE GENOMIC DNA]</scope>
    <source>
        <strain evidence="6 7">CIC4N-9</strain>
    </source>
</reference>
<keyword evidence="7" id="KW-1185">Reference proteome</keyword>
<dbReference type="OrthoDB" id="9794175at2"/>
<evidence type="ECO:0000256" key="4">
    <source>
        <dbReference type="ARBA" id="ARBA00023014"/>
    </source>
</evidence>
<dbReference type="PANTHER" id="PTHR21496">
    <property type="entry name" value="FERREDOXIN-RELATED"/>
    <property type="match status" value="1"/>
</dbReference>
<evidence type="ECO:0000313" key="7">
    <source>
        <dbReference type="Proteomes" id="UP000244940"/>
    </source>
</evidence>
<dbReference type="PANTHER" id="PTHR21496:SF23">
    <property type="entry name" value="3-PHENYLPROPIONATE_CINNAMIC ACID DIOXYGENASE FERREDOXIN SUBUNIT"/>
    <property type="match status" value="1"/>
</dbReference>
<dbReference type="InterPro" id="IPR017941">
    <property type="entry name" value="Rieske_2Fe-2S"/>
</dbReference>
<dbReference type="GeneID" id="94364960"/>
<proteinExistence type="predicted"/>
<accession>A0A2U2CD40</accession>
<keyword evidence="1" id="KW-0001">2Fe-2S</keyword>
<evidence type="ECO:0000256" key="3">
    <source>
        <dbReference type="ARBA" id="ARBA00023004"/>
    </source>
</evidence>
<dbReference type="AlphaFoldDB" id="A0A2U2CD40"/>
<keyword evidence="4" id="KW-0411">Iron-sulfur</keyword>
<organism evidence="6 7">
    <name type="scientific">Pararhodobacter marinus</name>
    <dbReference type="NCBI Taxonomy" id="2184063"/>
    <lineage>
        <taxon>Bacteria</taxon>
        <taxon>Pseudomonadati</taxon>
        <taxon>Pseudomonadota</taxon>
        <taxon>Alphaproteobacteria</taxon>
        <taxon>Rhodobacterales</taxon>
        <taxon>Paracoccaceae</taxon>
        <taxon>Pararhodobacter</taxon>
    </lineage>
</organism>
<dbReference type="Proteomes" id="UP000244940">
    <property type="component" value="Unassembled WGS sequence"/>
</dbReference>
<comment type="caution">
    <text evidence="6">The sequence shown here is derived from an EMBL/GenBank/DDBJ whole genome shotgun (WGS) entry which is preliminary data.</text>
</comment>
<keyword evidence="2" id="KW-0479">Metal-binding</keyword>
<dbReference type="GO" id="GO:0051537">
    <property type="term" value="F:2 iron, 2 sulfur cluster binding"/>
    <property type="evidence" value="ECO:0007669"/>
    <property type="project" value="UniProtKB-KW"/>
</dbReference>
<evidence type="ECO:0000313" key="6">
    <source>
        <dbReference type="EMBL" id="PWE29797.1"/>
    </source>
</evidence>
<dbReference type="SUPFAM" id="SSF50022">
    <property type="entry name" value="ISP domain"/>
    <property type="match status" value="1"/>
</dbReference>
<sequence length="137" mass="15298">MSEHVVCRLDEIPAGSSKRVTVGKRDIAIFNVGGRLSAIANRCPHEGAQLCLGKVTGVVRADRPGQYRMEREGEMVRCPWHGWEFDLETGKSYCDPQRLKVKAFDVAVKPGSDLVEGPYTIETYEVQVRDSYVVLTL</sequence>